<organism evidence="2 3">
    <name type="scientific">Gordonia alkanivorans NBRC 16433</name>
    <dbReference type="NCBI Taxonomy" id="1027371"/>
    <lineage>
        <taxon>Bacteria</taxon>
        <taxon>Bacillati</taxon>
        <taxon>Actinomycetota</taxon>
        <taxon>Actinomycetes</taxon>
        <taxon>Mycobacteriales</taxon>
        <taxon>Gordoniaceae</taxon>
        <taxon>Gordonia</taxon>
    </lineage>
</organism>
<dbReference type="InterPro" id="IPR050742">
    <property type="entry name" value="Helicase_Restrict-Modif_Enz"/>
</dbReference>
<evidence type="ECO:0000313" key="3">
    <source>
        <dbReference type="Proteomes" id="UP000003558"/>
    </source>
</evidence>
<dbReference type="AlphaFoldDB" id="F9W076"/>
<sequence>MKFTLKPYQRSALEDMLATLERAKTIHEREAVPTSVSLSATTGAGKTVIAAAVVESLFYGNDDYNFELDDGAVVVWFSDQPNLNQQTRFRIMEASDKVVSTDLVTIESTFSRPKFDAGKVYFLNTQKLSKSSLLTRGHEAVAEQDVFEGMHRSVQPDMQGYTIWQTIANTIEDPDLTLYLIVDEAHRGFGTKATSDKSTIVQKLINGHAGYPPVPIVWGISATIGDFREAMDDADVSGDRRYLPPVQVDGFQVQESGLVKDVVKVDIPAEAQAIDMVLVRRGARKLKHSSERWQSYCETQRLPDVVKPLMVLQAPNTPDHDKIGEALDVIFDVMPELGSASIRHVFDKHAMQTFGAHQVHWIEPQLVEDRTDVRILVAKDAISTGWDCPRAEVLVSFRPAVDHDHIQQLLGRMVRTPLARRVPGDDELNSVDCLLPFFDRKTAGDVVRLLTAQIDGVPEPTRRIVRDECLMTPNKSVPETVWRVWDNLPSMTIPQRGTSPVKRLATLALSLSTDGVRPGALAEVSGQLHGLLDEAAVSYSSKVKASIEEVLAVRLQQISAKFGAKGVEYADIVEVADERAIRAAFEDACKAFGADIAHGYVDYLTRADDSDDALREAFIRTAALACVPEIREAVDKKSDQIATELFDEHADAIQELPDDRQQEYRDINALAATPQIEPLGRPRTRIEDYVDENEDGQLFRAELVKLHLMSDENGDAPITKLNEWEAEIVKHEIARNGALGWYRNPPRQTADSLGIAYRDETTGNWRSMHPDFIFFHEIDGEAKASIVDPHGHHLDDSFVKLQALATFAEEHGTAFHRIEALSKVGSVMKMLDLKDEDVRAGINAGRRSVDWLYSSQLASNYYAENKVKN</sequence>
<dbReference type="RefSeq" id="WP_006360334.1">
    <property type="nucleotide sequence ID" value="NZ_BACI01000099.1"/>
</dbReference>
<dbReference type="InterPro" id="IPR006935">
    <property type="entry name" value="Helicase/UvrB_N"/>
</dbReference>
<dbReference type="Gene3D" id="3.40.50.300">
    <property type="entry name" value="P-loop containing nucleotide triphosphate hydrolases"/>
    <property type="match status" value="2"/>
</dbReference>
<dbReference type="GO" id="GO:0005829">
    <property type="term" value="C:cytosol"/>
    <property type="evidence" value="ECO:0007669"/>
    <property type="project" value="TreeGrafter"/>
</dbReference>
<feature type="domain" description="Helicase ATP-binding" evidence="1">
    <location>
        <begin position="1"/>
        <end position="249"/>
    </location>
</feature>
<dbReference type="GO" id="GO:0005524">
    <property type="term" value="F:ATP binding"/>
    <property type="evidence" value="ECO:0007669"/>
    <property type="project" value="InterPro"/>
</dbReference>
<dbReference type="SMART" id="SM00487">
    <property type="entry name" value="DEXDc"/>
    <property type="match status" value="1"/>
</dbReference>
<protein>
    <submittedName>
        <fullName evidence="2">Putative type III restriction enzyme res subunit</fullName>
    </submittedName>
</protein>
<evidence type="ECO:0000259" key="1">
    <source>
        <dbReference type="SMART" id="SM00487"/>
    </source>
</evidence>
<name>F9W076_9ACTN</name>
<reference evidence="2 3" key="1">
    <citation type="submission" date="2011-05" db="EMBL/GenBank/DDBJ databases">
        <title>Whole genome shotgun sequence of Gordonia alkanivorans NBRC 16433.</title>
        <authorList>
            <person name="Hosoyama A."/>
            <person name="Nakamura S."/>
            <person name="Takarada H."/>
            <person name="Tsuchikane K."/>
            <person name="Yamazaki S."/>
            <person name="Fujita N."/>
        </authorList>
    </citation>
    <scope>NUCLEOTIDE SEQUENCE [LARGE SCALE GENOMIC DNA]</scope>
    <source>
        <strain evidence="2 3">NBRC 16433</strain>
    </source>
</reference>
<dbReference type="Pfam" id="PF04851">
    <property type="entry name" value="ResIII"/>
    <property type="match status" value="1"/>
</dbReference>
<proteinExistence type="predicted"/>
<dbReference type="SUPFAM" id="SSF52540">
    <property type="entry name" value="P-loop containing nucleoside triphosphate hydrolases"/>
    <property type="match status" value="2"/>
</dbReference>
<dbReference type="PANTHER" id="PTHR47396:SF1">
    <property type="entry name" value="ATP-DEPENDENT HELICASE IRC3-RELATED"/>
    <property type="match status" value="1"/>
</dbReference>
<dbReference type="GO" id="GO:0003677">
    <property type="term" value="F:DNA binding"/>
    <property type="evidence" value="ECO:0007669"/>
    <property type="project" value="InterPro"/>
</dbReference>
<evidence type="ECO:0000313" key="2">
    <source>
        <dbReference type="EMBL" id="GAA14265.1"/>
    </source>
</evidence>
<dbReference type="STRING" id="1027371.GOALK_099_00050"/>
<comment type="caution">
    <text evidence="2">The sequence shown here is derived from an EMBL/GenBank/DDBJ whole genome shotgun (WGS) entry which is preliminary data.</text>
</comment>
<dbReference type="InterPro" id="IPR027417">
    <property type="entry name" value="P-loop_NTPase"/>
</dbReference>
<dbReference type="GO" id="GO:0016787">
    <property type="term" value="F:hydrolase activity"/>
    <property type="evidence" value="ECO:0007669"/>
    <property type="project" value="InterPro"/>
</dbReference>
<dbReference type="EMBL" id="BACI01000099">
    <property type="protein sequence ID" value="GAA14265.1"/>
    <property type="molecule type" value="Genomic_DNA"/>
</dbReference>
<dbReference type="Proteomes" id="UP000003558">
    <property type="component" value="Unassembled WGS sequence"/>
</dbReference>
<dbReference type="eggNOG" id="COG1061">
    <property type="taxonomic scope" value="Bacteria"/>
</dbReference>
<accession>F9W076</accession>
<dbReference type="PANTHER" id="PTHR47396">
    <property type="entry name" value="TYPE I RESTRICTION ENZYME ECOKI R PROTEIN"/>
    <property type="match status" value="1"/>
</dbReference>
<gene>
    <name evidence="2" type="ORF">GOALK_099_00050</name>
</gene>
<dbReference type="InterPro" id="IPR014001">
    <property type="entry name" value="Helicase_ATP-bd"/>
</dbReference>